<comment type="subcellular location">
    <subcellularLocation>
        <location evidence="1">Cytoplasm</location>
        <location evidence="1">Cytoskeleton</location>
    </subcellularLocation>
</comment>
<name>A0A4Y2TFQ6_ARAVE</name>
<dbReference type="OrthoDB" id="429520at2759"/>
<evidence type="ECO:0000256" key="2">
    <source>
        <dbReference type="ARBA" id="ARBA00006084"/>
    </source>
</evidence>
<dbReference type="Pfam" id="PF04699">
    <property type="entry name" value="P16-Arc"/>
    <property type="match status" value="1"/>
</dbReference>
<dbReference type="PANTHER" id="PTHR12644">
    <property type="entry name" value="ARP2/3 COMPLEX 16 KD SUBUNIT P16-ARC"/>
    <property type="match status" value="1"/>
</dbReference>
<comment type="similarity">
    <text evidence="2 5">Belongs to the ARPC5 family.</text>
</comment>
<evidence type="ECO:0000313" key="7">
    <source>
        <dbReference type="Proteomes" id="UP000499080"/>
    </source>
</evidence>
<dbReference type="InterPro" id="IPR036743">
    <property type="entry name" value="ARPC5_sf"/>
</dbReference>
<evidence type="ECO:0000256" key="3">
    <source>
        <dbReference type="ARBA" id="ARBA00022490"/>
    </source>
</evidence>
<dbReference type="EMBL" id="BGPR01028348">
    <property type="protein sequence ID" value="GBN99452.1"/>
    <property type="molecule type" value="Genomic_DNA"/>
</dbReference>
<gene>
    <name evidence="6" type="ORF">AVEN_16196_1</name>
</gene>
<reference evidence="6 7" key="1">
    <citation type="journal article" date="2019" name="Sci. Rep.">
        <title>Orb-weaving spider Araneus ventricosus genome elucidates the spidroin gene catalogue.</title>
        <authorList>
            <person name="Kono N."/>
            <person name="Nakamura H."/>
            <person name="Ohtoshi R."/>
            <person name="Moran D.A.P."/>
            <person name="Shinohara A."/>
            <person name="Yoshida Y."/>
            <person name="Fujiwara M."/>
            <person name="Mori M."/>
            <person name="Tomita M."/>
            <person name="Arakawa K."/>
        </authorList>
    </citation>
    <scope>NUCLEOTIDE SEQUENCE [LARGE SCALE GENOMIC DNA]</scope>
</reference>
<dbReference type="GO" id="GO:0005885">
    <property type="term" value="C:Arp2/3 protein complex"/>
    <property type="evidence" value="ECO:0007669"/>
    <property type="project" value="InterPro"/>
</dbReference>
<keyword evidence="7" id="KW-1185">Reference proteome</keyword>
<dbReference type="Gene3D" id="1.25.40.190">
    <property type="entry name" value="Actin-related protein 2/3 complex subunit 5"/>
    <property type="match status" value="1"/>
</dbReference>
<sequence length="116" mass="13190">MAKNTISSAFRKIDVDQYNDDCYKEEEASEPHSPPTGPDEQEIVNLVNQGKHVDALKILLRSAPIATKNQSIKLITKELLRVMFAPENLNSLPLVNFEKNVKEGPKVPSKDYWRVR</sequence>
<dbReference type="AlphaFoldDB" id="A0A4Y2TFQ6"/>
<protein>
    <recommendedName>
        <fullName evidence="5">Actin-related protein 2/3 complex subunit 5</fullName>
    </recommendedName>
</protein>
<dbReference type="GO" id="GO:0030833">
    <property type="term" value="P:regulation of actin filament polymerization"/>
    <property type="evidence" value="ECO:0007669"/>
    <property type="project" value="InterPro"/>
</dbReference>
<accession>A0A4Y2TFQ6</accession>
<dbReference type="SUPFAM" id="SSF69103">
    <property type="entry name" value="Arp2/3 complex 16 kDa subunit ARPC5"/>
    <property type="match status" value="1"/>
</dbReference>
<keyword evidence="3" id="KW-0963">Cytoplasm</keyword>
<evidence type="ECO:0000256" key="5">
    <source>
        <dbReference type="RuleBase" id="RU004301"/>
    </source>
</evidence>
<comment type="function">
    <text evidence="5">Functions as component of the Arp2/3 complex which is involved in regulation of actin polymerization and together with an activating nucleation-promoting factor (NPF) mediates the formation of branched actin networks. Arp2/3 complex plays a critical role in the control of cell morphogenesis via the modulation of cell polarity development.</text>
</comment>
<organism evidence="6 7">
    <name type="scientific">Araneus ventricosus</name>
    <name type="common">Orbweaver spider</name>
    <name type="synonym">Epeira ventricosa</name>
    <dbReference type="NCBI Taxonomy" id="182803"/>
    <lineage>
        <taxon>Eukaryota</taxon>
        <taxon>Metazoa</taxon>
        <taxon>Ecdysozoa</taxon>
        <taxon>Arthropoda</taxon>
        <taxon>Chelicerata</taxon>
        <taxon>Arachnida</taxon>
        <taxon>Araneae</taxon>
        <taxon>Araneomorphae</taxon>
        <taxon>Entelegynae</taxon>
        <taxon>Araneoidea</taxon>
        <taxon>Araneidae</taxon>
        <taxon>Araneus</taxon>
    </lineage>
</organism>
<dbReference type="Proteomes" id="UP000499080">
    <property type="component" value="Unassembled WGS sequence"/>
</dbReference>
<dbReference type="GO" id="GO:0034314">
    <property type="term" value="P:Arp2/3 complex-mediated actin nucleation"/>
    <property type="evidence" value="ECO:0007669"/>
    <property type="project" value="InterPro"/>
</dbReference>
<comment type="caution">
    <text evidence="6">The sequence shown here is derived from an EMBL/GenBank/DDBJ whole genome shotgun (WGS) entry which is preliminary data.</text>
</comment>
<evidence type="ECO:0000313" key="6">
    <source>
        <dbReference type="EMBL" id="GBN99452.1"/>
    </source>
</evidence>
<dbReference type="InterPro" id="IPR006789">
    <property type="entry name" value="ARPC5"/>
</dbReference>
<keyword evidence="4 5" id="KW-0206">Cytoskeleton</keyword>
<evidence type="ECO:0000256" key="4">
    <source>
        <dbReference type="ARBA" id="ARBA00023212"/>
    </source>
</evidence>
<evidence type="ECO:0000256" key="1">
    <source>
        <dbReference type="ARBA" id="ARBA00004245"/>
    </source>
</evidence>
<proteinExistence type="inferred from homology"/>